<feature type="domain" description="AMP-binding enzyme C-terminal" evidence="2">
    <location>
        <begin position="463"/>
        <end position="539"/>
    </location>
</feature>
<dbReference type="EMBL" id="CP144913">
    <property type="protein sequence ID" value="WXB77612.1"/>
    <property type="molecule type" value="Genomic_DNA"/>
</dbReference>
<dbReference type="Gene3D" id="3.40.50.12780">
    <property type="entry name" value="N-terminal domain of ligase-like"/>
    <property type="match status" value="1"/>
</dbReference>
<protein>
    <submittedName>
        <fullName evidence="3">AMP-binding protein</fullName>
    </submittedName>
</protein>
<evidence type="ECO:0000259" key="1">
    <source>
        <dbReference type="Pfam" id="PF00501"/>
    </source>
</evidence>
<dbReference type="SUPFAM" id="SSF56801">
    <property type="entry name" value="Acetyl-CoA synthetase-like"/>
    <property type="match status" value="1"/>
</dbReference>
<dbReference type="InterPro" id="IPR050237">
    <property type="entry name" value="ATP-dep_AMP-bd_enzyme"/>
</dbReference>
<dbReference type="InterPro" id="IPR042099">
    <property type="entry name" value="ANL_N_sf"/>
</dbReference>
<dbReference type="PANTHER" id="PTHR43767">
    <property type="entry name" value="LONG-CHAIN-FATTY-ACID--COA LIGASE"/>
    <property type="match status" value="1"/>
</dbReference>
<gene>
    <name evidence="3" type="ORF">V1351_05955</name>
</gene>
<name>A0ABZ2MKI7_9MICO</name>
<dbReference type="Proteomes" id="UP001382727">
    <property type="component" value="Chromosome"/>
</dbReference>
<evidence type="ECO:0000259" key="2">
    <source>
        <dbReference type="Pfam" id="PF13193"/>
    </source>
</evidence>
<sequence>MTAAPDHSPLRDKDLPMQPDLSLVDPLEYNLATRTNAGDVIIRSAAIFPDRVAIVDGDREVTYRELAETVDRLGHALLGLDLPAGSPVALTMMNSWRLLATYYACARAGLVCMPLNFLLAGEDQAWILQDATPRALVTDAAFRPLHEQVLPGVTSVEHVIVTDEESPQPVAGRSTHHWQSLVDRAPATPLEVLVDDRDTVQCLYTSGTTSRPKGVLTSHTALVTSLLSNALVTRQSWGRDSPVMLVVLPMFHVTALNTVTMPVLMMGGTAVLAGMAFDPARSLDLMEQRRVTHMMMLPLMHRACLAEQSARPRDLSSVTTAIYAMAPMPADLLAAVDEMYPNADVILGSGQTEVVPTTTMQWPEHRHSAPDSWGPQSVSVLTQIMDPMGRLRDAGDTGEIVYRAPNVCSGYWNNPEANQQAFAHGWFHSGDVGHLDEEGVVWFTDRLKDVIKSGGENVSSVAVEAVLLGAPGVAECTVIGVPHEHWGEAVCAVVVADGTVAVDELRAGVIAHARAHLAGFQVPKEVRVIEELPKTATGKIQKHQVRGLVR</sequence>
<feature type="domain" description="AMP-dependent synthetase/ligase" evidence="1">
    <location>
        <begin position="43"/>
        <end position="412"/>
    </location>
</feature>
<dbReference type="InterPro" id="IPR000873">
    <property type="entry name" value="AMP-dep_synth/lig_dom"/>
</dbReference>
<dbReference type="RefSeq" id="WP_338751670.1">
    <property type="nucleotide sequence ID" value="NZ_CP144913.1"/>
</dbReference>
<dbReference type="InterPro" id="IPR045851">
    <property type="entry name" value="AMP-bd_C_sf"/>
</dbReference>
<proteinExistence type="predicted"/>
<organism evidence="3 4">
    <name type="scientific">Janibacter alittae</name>
    <dbReference type="NCBI Taxonomy" id="3115209"/>
    <lineage>
        <taxon>Bacteria</taxon>
        <taxon>Bacillati</taxon>
        <taxon>Actinomycetota</taxon>
        <taxon>Actinomycetes</taxon>
        <taxon>Micrococcales</taxon>
        <taxon>Intrasporangiaceae</taxon>
        <taxon>Janibacter</taxon>
    </lineage>
</organism>
<dbReference type="PANTHER" id="PTHR43767:SF1">
    <property type="entry name" value="NONRIBOSOMAL PEPTIDE SYNTHASE PES1 (EUROFUNG)-RELATED"/>
    <property type="match status" value="1"/>
</dbReference>
<dbReference type="Gene3D" id="3.30.300.30">
    <property type="match status" value="1"/>
</dbReference>
<accession>A0ABZ2MKI7</accession>
<evidence type="ECO:0000313" key="3">
    <source>
        <dbReference type="EMBL" id="WXB77612.1"/>
    </source>
</evidence>
<keyword evidence="4" id="KW-1185">Reference proteome</keyword>
<reference evidence="3 4" key="1">
    <citation type="submission" date="2024-02" db="EMBL/GenBank/DDBJ databases">
        <title>Janibacter sp. nov., isolated from gut of marine sandworm.</title>
        <authorList>
            <person name="Kim B."/>
            <person name="Jun M.O."/>
            <person name="Shin N.-R."/>
        </authorList>
    </citation>
    <scope>NUCLEOTIDE SEQUENCE [LARGE SCALE GENOMIC DNA]</scope>
    <source>
        <strain evidence="3 4">A1S7</strain>
    </source>
</reference>
<dbReference type="InterPro" id="IPR025110">
    <property type="entry name" value="AMP-bd_C"/>
</dbReference>
<evidence type="ECO:0000313" key="4">
    <source>
        <dbReference type="Proteomes" id="UP001382727"/>
    </source>
</evidence>
<dbReference type="Pfam" id="PF00501">
    <property type="entry name" value="AMP-binding"/>
    <property type="match status" value="1"/>
</dbReference>
<dbReference type="Pfam" id="PF13193">
    <property type="entry name" value="AMP-binding_C"/>
    <property type="match status" value="1"/>
</dbReference>